<dbReference type="Proteomes" id="UP000238701">
    <property type="component" value="Unassembled WGS sequence"/>
</dbReference>
<sequence>MTSNPGNSNEEKDFGEFRRKVREAEVLSASMERLLLSLRFTGRVSVVMQNGRVLKSGYEEGYFRQRLEGAGLDEEIAQKL</sequence>
<organism evidence="1 2">
    <name type="scientific">Candidatus Sulfotelmatobacter kueseliae</name>
    <dbReference type="NCBI Taxonomy" id="2042962"/>
    <lineage>
        <taxon>Bacteria</taxon>
        <taxon>Pseudomonadati</taxon>
        <taxon>Acidobacteriota</taxon>
        <taxon>Terriglobia</taxon>
        <taxon>Terriglobales</taxon>
        <taxon>Candidatus Korobacteraceae</taxon>
        <taxon>Candidatus Sulfotelmatobacter</taxon>
    </lineage>
</organism>
<reference evidence="2" key="1">
    <citation type="submission" date="2018-02" db="EMBL/GenBank/DDBJ databases">
        <authorList>
            <person name="Hausmann B."/>
        </authorList>
    </citation>
    <scope>NUCLEOTIDE SEQUENCE [LARGE SCALE GENOMIC DNA]</scope>
    <source>
        <strain evidence="2">Peat soil MAG SbA1</strain>
    </source>
</reference>
<accession>A0A2U3KYG8</accession>
<evidence type="ECO:0000313" key="1">
    <source>
        <dbReference type="EMBL" id="SPF44640.1"/>
    </source>
</evidence>
<evidence type="ECO:0000313" key="2">
    <source>
        <dbReference type="Proteomes" id="UP000238701"/>
    </source>
</evidence>
<dbReference type="EMBL" id="OMOD01000150">
    <property type="protein sequence ID" value="SPF44640.1"/>
    <property type="molecule type" value="Genomic_DNA"/>
</dbReference>
<gene>
    <name evidence="1" type="ORF">SBA1_550005</name>
</gene>
<dbReference type="OrthoDB" id="9912706at2"/>
<name>A0A2U3KYG8_9BACT</name>
<proteinExistence type="predicted"/>
<dbReference type="AlphaFoldDB" id="A0A2U3KYG8"/>
<protein>
    <submittedName>
        <fullName evidence="1">Uncharacterized protein</fullName>
    </submittedName>
</protein>